<reference evidence="3" key="1">
    <citation type="submission" date="2022-11" db="UniProtKB">
        <authorList>
            <consortium name="WormBaseParasite"/>
        </authorList>
    </citation>
    <scope>IDENTIFICATION</scope>
</reference>
<organism evidence="2 3">
    <name type="scientific">Panagrolaimus davidi</name>
    <dbReference type="NCBI Taxonomy" id="227884"/>
    <lineage>
        <taxon>Eukaryota</taxon>
        <taxon>Metazoa</taxon>
        <taxon>Ecdysozoa</taxon>
        <taxon>Nematoda</taxon>
        <taxon>Chromadorea</taxon>
        <taxon>Rhabditida</taxon>
        <taxon>Tylenchina</taxon>
        <taxon>Panagrolaimomorpha</taxon>
        <taxon>Panagrolaimoidea</taxon>
        <taxon>Panagrolaimidae</taxon>
        <taxon>Panagrolaimus</taxon>
    </lineage>
</organism>
<evidence type="ECO:0000313" key="2">
    <source>
        <dbReference type="Proteomes" id="UP000887578"/>
    </source>
</evidence>
<evidence type="ECO:0000256" key="1">
    <source>
        <dbReference type="SAM" id="MobiDB-lite"/>
    </source>
</evidence>
<dbReference type="AlphaFoldDB" id="A0A914QTV2"/>
<dbReference type="Proteomes" id="UP000887578">
    <property type="component" value="Unplaced"/>
</dbReference>
<accession>A0A914QTV2</accession>
<proteinExistence type="predicted"/>
<sequence length="317" mass="37472">MDLSMPSNSSISRSNRKRKAQDSNVVLSKRERKREKCHKFYSTYKRQNFSMPDSVMFYMAKNPKTAEMYQKMIQICKYFFIKNPILVIPSLVYDGKKWRESRSHVFFDLSKTTSKFWITEGIEVALKKVIVENPVSSLIPKLFRCNAKNVVVANQEIYYHDIRHLLPSAEKIIMMNVTVKYENGFIVALENIVEIAVKAKKIQLYSTHLNITSKTMKELLQIPHFATLDLFRMDYIPETFDLDTFYSYMKQNKLTKFCLVFNHSISAAYINQLEAIFNEIYETKIHGYNPAIIRYPGVDNQKYNRLFFQFTKMDEFF</sequence>
<protein>
    <submittedName>
        <fullName evidence="3">DUF38 domain-containing protein</fullName>
    </submittedName>
</protein>
<keyword evidence="2" id="KW-1185">Reference proteome</keyword>
<evidence type="ECO:0000313" key="3">
    <source>
        <dbReference type="WBParaSite" id="PDA_v2.g6985.t1"/>
    </source>
</evidence>
<feature type="region of interest" description="Disordered" evidence="1">
    <location>
        <begin position="1"/>
        <end position="31"/>
    </location>
</feature>
<name>A0A914QTV2_9BILA</name>
<dbReference type="WBParaSite" id="PDA_v2.g6985.t1">
    <property type="protein sequence ID" value="PDA_v2.g6985.t1"/>
    <property type="gene ID" value="PDA_v2.g6985"/>
</dbReference>